<feature type="compositionally biased region" description="Basic and acidic residues" evidence="4">
    <location>
        <begin position="121"/>
        <end position="155"/>
    </location>
</feature>
<dbReference type="InterPro" id="IPR011600">
    <property type="entry name" value="Pept_C14_caspase"/>
</dbReference>
<dbReference type="GeneID" id="66073196"/>
<dbReference type="GO" id="GO:0004197">
    <property type="term" value="F:cysteine-type endopeptidase activity"/>
    <property type="evidence" value="ECO:0007669"/>
    <property type="project" value="InterPro"/>
</dbReference>
<comment type="similarity">
    <text evidence="1">Belongs to the peptidase C14B family.</text>
</comment>
<dbReference type="Proteomes" id="UP001049176">
    <property type="component" value="Chromosome 2"/>
</dbReference>
<dbReference type="InterPro" id="IPR050452">
    <property type="entry name" value="Metacaspase"/>
</dbReference>
<comment type="caution">
    <text evidence="6">The sequence shown here is derived from an EMBL/GenBank/DDBJ whole genome shotgun (WGS) entry which is preliminary data.</text>
</comment>
<evidence type="ECO:0000313" key="6">
    <source>
        <dbReference type="EMBL" id="KAG7096706.1"/>
    </source>
</evidence>
<dbReference type="InterPro" id="IPR029030">
    <property type="entry name" value="Caspase-like_dom_sf"/>
</dbReference>
<dbReference type="Gene3D" id="3.40.50.12660">
    <property type="match status" value="1"/>
</dbReference>
<proteinExistence type="inferred from homology"/>
<keyword evidence="3" id="KW-0378">Hydrolase</keyword>
<reference evidence="6" key="1">
    <citation type="journal article" date="2021" name="Genome Biol. Evol.">
        <title>The assembled and annotated genome of the fairy-ring fungus Marasmius oreades.</title>
        <authorList>
            <person name="Hiltunen M."/>
            <person name="Ament-Velasquez S.L."/>
            <person name="Johannesson H."/>
        </authorList>
    </citation>
    <scope>NUCLEOTIDE SEQUENCE</scope>
    <source>
        <strain evidence="6">03SP1</strain>
    </source>
</reference>
<evidence type="ECO:0000256" key="3">
    <source>
        <dbReference type="ARBA" id="ARBA00022807"/>
    </source>
</evidence>
<evidence type="ECO:0000259" key="5">
    <source>
        <dbReference type="Pfam" id="PF00656"/>
    </source>
</evidence>
<gene>
    <name evidence="6" type="ORF">E1B28_004120</name>
</gene>
<dbReference type="Pfam" id="PF00656">
    <property type="entry name" value="Peptidase_C14"/>
    <property type="match status" value="1"/>
</dbReference>
<evidence type="ECO:0000256" key="1">
    <source>
        <dbReference type="ARBA" id="ARBA00009005"/>
    </source>
</evidence>
<dbReference type="GO" id="GO:0006508">
    <property type="term" value="P:proteolysis"/>
    <property type="evidence" value="ECO:0007669"/>
    <property type="project" value="InterPro"/>
</dbReference>
<protein>
    <recommendedName>
        <fullName evidence="5">Peptidase C14 caspase domain-containing protein</fullName>
    </recommendedName>
</protein>
<keyword evidence="3" id="KW-0788">Thiol protease</keyword>
<dbReference type="PANTHER" id="PTHR48104">
    <property type="entry name" value="METACASPASE-4"/>
    <property type="match status" value="1"/>
</dbReference>
<evidence type="ECO:0000313" key="7">
    <source>
        <dbReference type="Proteomes" id="UP001049176"/>
    </source>
</evidence>
<feature type="compositionally biased region" description="Low complexity" evidence="4">
    <location>
        <begin position="37"/>
        <end position="47"/>
    </location>
</feature>
<feature type="region of interest" description="Disordered" evidence="4">
    <location>
        <begin position="1"/>
        <end position="197"/>
    </location>
</feature>
<organism evidence="6 7">
    <name type="scientific">Marasmius oreades</name>
    <name type="common">fairy-ring Marasmius</name>
    <dbReference type="NCBI Taxonomy" id="181124"/>
    <lineage>
        <taxon>Eukaryota</taxon>
        <taxon>Fungi</taxon>
        <taxon>Dikarya</taxon>
        <taxon>Basidiomycota</taxon>
        <taxon>Agaricomycotina</taxon>
        <taxon>Agaricomycetes</taxon>
        <taxon>Agaricomycetidae</taxon>
        <taxon>Agaricales</taxon>
        <taxon>Marasmiineae</taxon>
        <taxon>Marasmiaceae</taxon>
        <taxon>Marasmius</taxon>
    </lineage>
</organism>
<accession>A0A9P7UXZ2</accession>
<feature type="domain" description="Peptidase C14 caspase" evidence="5">
    <location>
        <begin position="289"/>
        <end position="533"/>
    </location>
</feature>
<feature type="compositionally biased region" description="Pro residues" evidence="4">
    <location>
        <begin position="10"/>
        <end position="30"/>
    </location>
</feature>
<dbReference type="OrthoDB" id="3223806at2759"/>
<keyword evidence="3" id="KW-0645">Protease</keyword>
<feature type="compositionally biased region" description="Basic residues" evidence="4">
    <location>
        <begin position="89"/>
        <end position="101"/>
    </location>
</feature>
<dbReference type="KEGG" id="more:E1B28_004120"/>
<dbReference type="GO" id="GO:0005737">
    <property type="term" value="C:cytoplasm"/>
    <property type="evidence" value="ECO:0007669"/>
    <property type="project" value="TreeGrafter"/>
</dbReference>
<keyword evidence="2" id="KW-0053">Apoptosis</keyword>
<dbReference type="GO" id="GO:0006915">
    <property type="term" value="P:apoptotic process"/>
    <property type="evidence" value="ECO:0007669"/>
    <property type="project" value="UniProtKB-KW"/>
</dbReference>
<keyword evidence="7" id="KW-1185">Reference proteome</keyword>
<dbReference type="RefSeq" id="XP_043013176.1">
    <property type="nucleotide sequence ID" value="XM_043148577.1"/>
</dbReference>
<name>A0A9P7UXZ2_9AGAR</name>
<dbReference type="SUPFAM" id="SSF52129">
    <property type="entry name" value="Caspase-like"/>
    <property type="match status" value="1"/>
</dbReference>
<dbReference type="EMBL" id="CM032182">
    <property type="protein sequence ID" value="KAG7096706.1"/>
    <property type="molecule type" value="Genomic_DNA"/>
</dbReference>
<sequence length="543" mass="61612">MQWDFTAGNNPPPLHRSTTPIPPIRRPTPAPTGYAVSSPPSHSSFGPPSFPDPSHMVRLPPSSAPSMTPAFLDVPGHVPTVTREGRSPERRHHHHRHHSHSSSRPLHERPQSHERHHPRVHSVDYGRSHSQDRHRSRERSRESDGHHARKRDVSREHHHHTQKRDVSREHRHQHHVQHHKREQRHSTSSARAPPNSKVVQHLNNGHLLQAIDAAAQLIDTRGNSHDQLAPVIAPVIKHVIKHLCRPCLHRHSESQAMELFYPSPEHPAYNPIPYPAPNSTFQYSRCTGRKRALCIGINYTGQDKPLRGCINDAIHVRDFLRKHHGFPTDQIMVLRDDSSNPRKQPTRRNMLAAMQWLVEGAQKNDSLFFHYSGHGGQTPDKDGDEIDGFDEVIYPVDYKKRGHILDDEMHKIMVKAIPSGCRLTALFDSCHSGTVLDLTYVYTPSGRKKGVHVSSRALQRMATRADVISWSGCRDDQTSADTFQGGQPVGAMSYAIINSLRKNPHPTYQGLLQHLKALLYDRFNQTPQLGSSHHIDTNLQFVI</sequence>
<feature type="compositionally biased region" description="Basic residues" evidence="4">
    <location>
        <begin position="169"/>
        <end position="183"/>
    </location>
</feature>
<dbReference type="PANTHER" id="PTHR48104:SF30">
    <property type="entry name" value="METACASPASE-1"/>
    <property type="match status" value="1"/>
</dbReference>
<evidence type="ECO:0000256" key="4">
    <source>
        <dbReference type="SAM" id="MobiDB-lite"/>
    </source>
</evidence>
<dbReference type="AlphaFoldDB" id="A0A9P7UXZ2"/>
<evidence type="ECO:0000256" key="2">
    <source>
        <dbReference type="ARBA" id="ARBA00022703"/>
    </source>
</evidence>